<dbReference type="KEGG" id="sze:AW14_00760"/>
<dbReference type="STRING" id="1454006.AW14_00760"/>
<dbReference type="InterPro" id="IPR029063">
    <property type="entry name" value="SAM-dependent_MTases_sf"/>
</dbReference>
<sequence>MYNSIKNIAKSIIPKKLLFENELFLRRFYGIFFNGKNHECNICNHKISRFINLNGYDLLCPYCGSLSRTRRLYQIINNEGIKGNILHFSPTRCLYRTLKKDGQITYFSTDFENEFLADYKFDITNINQEDDKFDYIICYHILEHITADKKAMKELYRVLKPGGKVFIQTPFKEGDIYEDDTIVNPKEREKHFGQNDHVRIYSIEGLKNRLTQHLFKVKIKHFNENKDDFYHGFISPETVLIASKL</sequence>
<name>A0A0C5VT55_9FLAO</name>
<dbReference type="GO" id="GO:0032259">
    <property type="term" value="P:methylation"/>
    <property type="evidence" value="ECO:0007669"/>
    <property type="project" value="UniProtKB-KW"/>
</dbReference>
<dbReference type="Gene3D" id="3.40.50.150">
    <property type="entry name" value="Vaccinia Virus protein VP39"/>
    <property type="match status" value="1"/>
</dbReference>
<dbReference type="SUPFAM" id="SSF53335">
    <property type="entry name" value="S-adenosyl-L-methionine-dependent methyltransferases"/>
    <property type="match status" value="1"/>
</dbReference>
<dbReference type="EMBL" id="CP007202">
    <property type="protein sequence ID" value="AJR02386.1"/>
    <property type="molecule type" value="Genomic_DNA"/>
</dbReference>
<reference evidence="1 2" key="1">
    <citation type="submission" date="2014-02" db="EMBL/GenBank/DDBJ databases">
        <authorList>
            <person name="Young C.-C."/>
            <person name="Hameed A."/>
            <person name="Huang H.-C."/>
            <person name="Shahina M."/>
        </authorList>
    </citation>
    <scope>NUCLEOTIDE SEQUENCE [LARGE SCALE GENOMIC DNA]</scope>
    <source>
        <strain evidence="1 2">CC-SAMT-1</strain>
    </source>
</reference>
<dbReference type="OrthoDB" id="3896938at2"/>
<keyword evidence="1" id="KW-0808">Transferase</keyword>
<evidence type="ECO:0000313" key="2">
    <source>
        <dbReference type="Proteomes" id="UP000032229"/>
    </source>
</evidence>
<dbReference type="RefSeq" id="WP_044637064.1">
    <property type="nucleotide sequence ID" value="NZ_CP007202.1"/>
</dbReference>
<dbReference type="Pfam" id="PF13489">
    <property type="entry name" value="Methyltransf_23"/>
    <property type="match status" value="1"/>
</dbReference>
<proteinExistence type="predicted"/>
<organism evidence="1 2">
    <name type="scientific">Siansivirga zeaxanthinifaciens CC-SAMT-1</name>
    <dbReference type="NCBI Taxonomy" id="1454006"/>
    <lineage>
        <taxon>Bacteria</taxon>
        <taxon>Pseudomonadati</taxon>
        <taxon>Bacteroidota</taxon>
        <taxon>Flavobacteriia</taxon>
        <taxon>Flavobacteriales</taxon>
        <taxon>Flavobacteriaceae</taxon>
        <taxon>Siansivirga</taxon>
    </lineage>
</organism>
<dbReference type="CDD" id="cd02440">
    <property type="entry name" value="AdoMet_MTases"/>
    <property type="match status" value="1"/>
</dbReference>
<keyword evidence="2" id="KW-1185">Reference proteome</keyword>
<dbReference type="Proteomes" id="UP000032229">
    <property type="component" value="Chromosome"/>
</dbReference>
<gene>
    <name evidence="1" type="ORF">AW14_00760</name>
</gene>
<accession>A0A0C5VT55</accession>
<keyword evidence="1" id="KW-0489">Methyltransferase</keyword>
<dbReference type="HOGENOM" id="CLU_071512_0_0_10"/>
<dbReference type="GO" id="GO:0008168">
    <property type="term" value="F:methyltransferase activity"/>
    <property type="evidence" value="ECO:0007669"/>
    <property type="project" value="UniProtKB-KW"/>
</dbReference>
<dbReference type="AlphaFoldDB" id="A0A0C5VT55"/>
<protein>
    <submittedName>
        <fullName evidence="1">Methyltransferase</fullName>
    </submittedName>
</protein>
<evidence type="ECO:0000313" key="1">
    <source>
        <dbReference type="EMBL" id="AJR02386.1"/>
    </source>
</evidence>